<evidence type="ECO:0000313" key="2">
    <source>
        <dbReference type="Proteomes" id="UP001165653"/>
    </source>
</evidence>
<dbReference type="SUPFAM" id="SSF101386">
    <property type="entry name" value="all-alpha NTP pyrophosphatases"/>
    <property type="match status" value="1"/>
</dbReference>
<organism evidence="1 2">
    <name type="scientific">Luteolibacter rhizosphaerae</name>
    <dbReference type="NCBI Taxonomy" id="2989719"/>
    <lineage>
        <taxon>Bacteria</taxon>
        <taxon>Pseudomonadati</taxon>
        <taxon>Verrucomicrobiota</taxon>
        <taxon>Verrucomicrobiia</taxon>
        <taxon>Verrucomicrobiales</taxon>
        <taxon>Verrucomicrobiaceae</taxon>
        <taxon>Luteolibacter</taxon>
    </lineage>
</organism>
<reference evidence="1" key="1">
    <citation type="submission" date="2022-10" db="EMBL/GenBank/DDBJ databases">
        <title>Luteolibacter sp. GHJ8, whole genome shotgun sequencing project.</title>
        <authorList>
            <person name="Zhao G."/>
            <person name="Shen L."/>
        </authorList>
    </citation>
    <scope>NUCLEOTIDE SEQUENCE</scope>
    <source>
        <strain evidence="1">GHJ8</strain>
    </source>
</reference>
<dbReference type="EMBL" id="JAPDDR010000016">
    <property type="protein sequence ID" value="MCW1916592.1"/>
    <property type="molecule type" value="Genomic_DNA"/>
</dbReference>
<keyword evidence="2" id="KW-1185">Reference proteome</keyword>
<evidence type="ECO:0008006" key="3">
    <source>
        <dbReference type="Google" id="ProtNLM"/>
    </source>
</evidence>
<dbReference type="Proteomes" id="UP001165653">
    <property type="component" value="Unassembled WGS sequence"/>
</dbReference>
<proteinExistence type="predicted"/>
<gene>
    <name evidence="1" type="ORF">OJ996_23595</name>
</gene>
<accession>A0ABT3GAB7</accession>
<protein>
    <recommendedName>
        <fullName evidence="3">MazG-like protein</fullName>
    </recommendedName>
</protein>
<comment type="caution">
    <text evidence="1">The sequence shown here is derived from an EMBL/GenBank/DDBJ whole genome shotgun (WGS) entry which is preliminary data.</text>
</comment>
<dbReference type="Gene3D" id="1.10.287.1080">
    <property type="entry name" value="MazG-like"/>
    <property type="match status" value="1"/>
</dbReference>
<name>A0ABT3GAB7_9BACT</name>
<sequence>MTTPESNTDFSSAMDRAMRIREIYHALETKNHGSAWTIQEDMIGFTYDVGELGRLLMADEGRWVYPGDLKQDLEHKLAECLWWLLVFSGRLGIDLDSAFASKMAERESELSASLAGPAAEA</sequence>
<evidence type="ECO:0000313" key="1">
    <source>
        <dbReference type="EMBL" id="MCW1916592.1"/>
    </source>
</evidence>